<sequence length="269" mass="31263">MISNIESSFFYFQREEILVKYNQEVNAMWAWLFVCFIVGIAIYGIVPTIIIRKKRVRLFREGTASDCLALTFDDGPDPYYTPKLLDLLKKYGVKATFFVVGRKVERYPDIVRRMAEEGHEIGIHNYRHISNWLLPPLWLDWGVRRAAAAIERATGQRPVYYRPPWGHFNAWTPIVQKRYTTVLWSHILGDWNEKIGTMELFRRLRSSIRGGAVIVLHDNGDALGADKRAPEQMLSALELLFKDEAAKKMRWVTITELRNVQTNTQISAM</sequence>
<dbReference type="PANTHER" id="PTHR10587">
    <property type="entry name" value="GLYCOSYL TRANSFERASE-RELATED"/>
    <property type="match status" value="1"/>
</dbReference>
<accession>A0A1Q5SU81</accession>
<dbReference type="AlphaFoldDB" id="A0A1Q5SU81"/>
<dbReference type="InterPro" id="IPR002509">
    <property type="entry name" value="NODB_dom"/>
</dbReference>
<proteinExistence type="predicted"/>
<gene>
    <name evidence="3" type="ORF">BRO54_2654</name>
</gene>
<keyword evidence="1" id="KW-0472">Membrane</keyword>
<reference evidence="3 4" key="1">
    <citation type="submission" date="2016-11" db="EMBL/GenBank/DDBJ databases">
        <authorList>
            <person name="Kadnikov V."/>
            <person name="Nazina T."/>
        </authorList>
    </citation>
    <scope>NUCLEOTIDE SEQUENCE [LARGE SCALE GENOMIC DNA]</scope>
    <source>
        <strain evidence="3 4">1017</strain>
    </source>
</reference>
<dbReference type="CDD" id="cd10959">
    <property type="entry name" value="CE4_NodB_like_3"/>
    <property type="match status" value="1"/>
</dbReference>
<feature type="domain" description="NodB homology" evidence="2">
    <location>
        <begin position="66"/>
        <end position="254"/>
    </location>
</feature>
<dbReference type="InterPro" id="IPR011330">
    <property type="entry name" value="Glyco_hydro/deAcase_b/a-brl"/>
</dbReference>
<dbReference type="Pfam" id="PF01522">
    <property type="entry name" value="Polysacc_deac_1"/>
    <property type="match status" value="1"/>
</dbReference>
<dbReference type="EMBL" id="MQMG01000037">
    <property type="protein sequence ID" value="OKO91533.1"/>
    <property type="molecule type" value="Genomic_DNA"/>
</dbReference>
<dbReference type="GO" id="GO:0005975">
    <property type="term" value="P:carbohydrate metabolic process"/>
    <property type="evidence" value="ECO:0007669"/>
    <property type="project" value="InterPro"/>
</dbReference>
<evidence type="ECO:0000259" key="2">
    <source>
        <dbReference type="PROSITE" id="PS51677"/>
    </source>
</evidence>
<dbReference type="PROSITE" id="PS51677">
    <property type="entry name" value="NODB"/>
    <property type="match status" value="1"/>
</dbReference>
<keyword evidence="1" id="KW-0812">Transmembrane</keyword>
<name>A0A1Q5SU81_9BACL</name>
<dbReference type="Proteomes" id="UP000186030">
    <property type="component" value="Unassembled WGS sequence"/>
</dbReference>
<evidence type="ECO:0000313" key="3">
    <source>
        <dbReference type="EMBL" id="OKO91533.1"/>
    </source>
</evidence>
<keyword evidence="1" id="KW-1133">Transmembrane helix</keyword>
<organism evidence="3 4">
    <name type="scientific">Geobacillus proteiniphilus</name>
    <dbReference type="NCBI Taxonomy" id="860353"/>
    <lineage>
        <taxon>Bacteria</taxon>
        <taxon>Bacillati</taxon>
        <taxon>Bacillota</taxon>
        <taxon>Bacilli</taxon>
        <taxon>Bacillales</taxon>
        <taxon>Anoxybacillaceae</taxon>
        <taxon>Geobacillus</taxon>
    </lineage>
</organism>
<dbReference type="InterPro" id="IPR050248">
    <property type="entry name" value="Polysacc_deacetylase_ArnD"/>
</dbReference>
<reference evidence="4" key="2">
    <citation type="submission" date="2017-01" db="EMBL/GenBank/DDBJ databases">
        <title>Genome sequencing and annotation of Geobacillus sp. 1017, a Hydrocarbon-Oxidizing Thermophilic Bacterium Isolated from a Heavy Oil Reservoir (China).</title>
        <authorList>
            <person name="Kadnikov V.V."/>
            <person name="Mardanov A.V."/>
            <person name="Poltaraus A.B."/>
            <person name="Sokolova D.S."/>
            <person name="Semenova E.M."/>
            <person name="Ravin N.V."/>
            <person name="Tourova T.P."/>
            <person name="Nazina T.N."/>
        </authorList>
    </citation>
    <scope>NUCLEOTIDE SEQUENCE [LARGE SCALE GENOMIC DNA]</scope>
    <source>
        <strain evidence="4">1017</strain>
    </source>
</reference>
<evidence type="ECO:0000256" key="1">
    <source>
        <dbReference type="SAM" id="Phobius"/>
    </source>
</evidence>
<evidence type="ECO:0000313" key="4">
    <source>
        <dbReference type="Proteomes" id="UP000186030"/>
    </source>
</evidence>
<dbReference type="SUPFAM" id="SSF88713">
    <property type="entry name" value="Glycoside hydrolase/deacetylase"/>
    <property type="match status" value="1"/>
</dbReference>
<dbReference type="GO" id="GO:0016810">
    <property type="term" value="F:hydrolase activity, acting on carbon-nitrogen (but not peptide) bonds"/>
    <property type="evidence" value="ECO:0007669"/>
    <property type="project" value="InterPro"/>
</dbReference>
<feature type="transmembrane region" description="Helical" evidence="1">
    <location>
        <begin position="28"/>
        <end position="51"/>
    </location>
</feature>
<comment type="caution">
    <text evidence="3">The sequence shown here is derived from an EMBL/GenBank/DDBJ whole genome shotgun (WGS) entry which is preliminary data.</text>
</comment>
<protein>
    <submittedName>
        <fullName evidence="3">Polysaccharide deacetylase</fullName>
    </submittedName>
</protein>
<dbReference type="Gene3D" id="3.20.20.370">
    <property type="entry name" value="Glycoside hydrolase/deacetylase"/>
    <property type="match status" value="1"/>
</dbReference>